<dbReference type="AlphaFoldDB" id="A0A0V0UI16"/>
<keyword evidence="2" id="KW-1185">Reference proteome</keyword>
<protein>
    <submittedName>
        <fullName evidence="1">Uncharacterized protein</fullName>
    </submittedName>
</protein>
<sequence length="81" mass="9590">MPGISQRSESTTPRTRYIGAVETSLLHFETRVKYKYYYITKVKCWDDPRKTQFLSRVGADWTTFRADVYLLQIKVNCAYIN</sequence>
<organism evidence="1 2">
    <name type="scientific">Trichinella murrelli</name>
    <dbReference type="NCBI Taxonomy" id="144512"/>
    <lineage>
        <taxon>Eukaryota</taxon>
        <taxon>Metazoa</taxon>
        <taxon>Ecdysozoa</taxon>
        <taxon>Nematoda</taxon>
        <taxon>Enoplea</taxon>
        <taxon>Dorylaimia</taxon>
        <taxon>Trichinellida</taxon>
        <taxon>Trichinellidae</taxon>
        <taxon>Trichinella</taxon>
    </lineage>
</organism>
<evidence type="ECO:0000313" key="2">
    <source>
        <dbReference type="Proteomes" id="UP000055048"/>
    </source>
</evidence>
<evidence type="ECO:0000313" key="1">
    <source>
        <dbReference type="EMBL" id="KRX50773.1"/>
    </source>
</evidence>
<dbReference type="Proteomes" id="UP000055048">
    <property type="component" value="Unassembled WGS sequence"/>
</dbReference>
<gene>
    <name evidence="1" type="ORF">T05_5805</name>
</gene>
<comment type="caution">
    <text evidence="1">The sequence shown here is derived from an EMBL/GenBank/DDBJ whole genome shotgun (WGS) entry which is preliminary data.</text>
</comment>
<proteinExistence type="predicted"/>
<name>A0A0V0UI16_9BILA</name>
<accession>A0A0V0UI16</accession>
<dbReference type="EMBL" id="JYDJ01000003">
    <property type="protein sequence ID" value="KRX50773.1"/>
    <property type="molecule type" value="Genomic_DNA"/>
</dbReference>
<reference evidence="1 2" key="1">
    <citation type="submission" date="2015-01" db="EMBL/GenBank/DDBJ databases">
        <title>Evolution of Trichinella species and genotypes.</title>
        <authorList>
            <person name="Korhonen P.K."/>
            <person name="Edoardo P."/>
            <person name="Giuseppe L.R."/>
            <person name="Gasser R.B."/>
        </authorList>
    </citation>
    <scope>NUCLEOTIDE SEQUENCE [LARGE SCALE GENOMIC DNA]</scope>
    <source>
        <strain evidence="1">ISS417</strain>
    </source>
</reference>